<keyword evidence="1" id="KW-0472">Membrane</keyword>
<gene>
    <name evidence="3" type="ORF">JI749_13460</name>
</gene>
<dbReference type="SUPFAM" id="SSF55073">
    <property type="entry name" value="Nucleotide cyclase"/>
    <property type="match status" value="1"/>
</dbReference>
<evidence type="ECO:0000313" key="3">
    <source>
        <dbReference type="EMBL" id="QQR35355.1"/>
    </source>
</evidence>
<dbReference type="Proteomes" id="UP000595460">
    <property type="component" value="Chromosome"/>
</dbReference>
<sequence>MLRAADPYAVRVARETTFDTFQQLKPRTAPADLPVRIVDIDEASLAAIGQWPWSRQDMARIASRLAELGAAAVVFDILFPEPDRLSPSNILGSGDDYDALFAQTLAAGPNVLVMSRVGTGVPAPAPKAGFAMTGTDPLASLPILDGVAAPLPMLAAAATGLGVASLDREGAGVARRLPLLWSNGAAPLPTLAVEALRVAQGVSTLVVLGDASGSPTVAGLRIGTLDVPTGPSGDIWLYYRDLPESTFVPAADLLGDDYGNLAPLLNGHIVLVGASATGLLDIRVSALGEAVPGVSIHLQAIEQMLTGTFLQRADWVAGLELLIIATCGLAVVLVLMLTGPMVGLLFSVMIAAVATAGGWLAFSQFGVLLDPSFALFTALVVYAAMAFFRFAVTDADKRRIRRAFAHYVEPSLLTQIEADAGLLKLGGDVREMTVMFSDVRNFTALSERTSPAELVAMLNRLFAGLGAAIVAHLGTIDKFMGDAIMAFWNAPVDVPRHARHACEAALDMRKALRTLNAEQGGVEPIAIGIGISTGPALVGNMGFEARFDYSCIGDTVNVASRIEGACKTVCYDIVVTTETRAAAPELAFLAGGSVGLKGISQPEPVHLLVGNAELAQSEAFQALAAAHEALLAVWSIGADARPELDRCRELAMAIDPRLVDFYDACLTRPGDFAPLRTVA</sequence>
<evidence type="ECO:0000256" key="1">
    <source>
        <dbReference type="SAM" id="Phobius"/>
    </source>
</evidence>
<dbReference type="Pfam" id="PF00211">
    <property type="entry name" value="Guanylate_cyc"/>
    <property type="match status" value="1"/>
</dbReference>
<protein>
    <submittedName>
        <fullName evidence="3">Adenylate/guanylate cyclase domain-containing protein</fullName>
    </submittedName>
</protein>
<keyword evidence="1" id="KW-1133">Transmembrane helix</keyword>
<keyword evidence="4" id="KW-1185">Reference proteome</keyword>
<dbReference type="SMART" id="SM00044">
    <property type="entry name" value="CYCc"/>
    <property type="match status" value="1"/>
</dbReference>
<feature type="transmembrane region" description="Helical" evidence="1">
    <location>
        <begin position="315"/>
        <end position="337"/>
    </location>
</feature>
<dbReference type="CDD" id="cd07302">
    <property type="entry name" value="CHD"/>
    <property type="match status" value="1"/>
</dbReference>
<dbReference type="InterPro" id="IPR050697">
    <property type="entry name" value="Adenylyl/Guanylyl_Cyclase_3/4"/>
</dbReference>
<feature type="domain" description="Guanylate cyclase" evidence="2">
    <location>
        <begin position="433"/>
        <end position="563"/>
    </location>
</feature>
<dbReference type="InterPro" id="IPR029787">
    <property type="entry name" value="Nucleotide_cyclase"/>
</dbReference>
<dbReference type="SMART" id="SM01080">
    <property type="entry name" value="CHASE2"/>
    <property type="match status" value="1"/>
</dbReference>
<dbReference type="Pfam" id="PF05226">
    <property type="entry name" value="CHASE2"/>
    <property type="match status" value="1"/>
</dbReference>
<keyword evidence="1" id="KW-0812">Transmembrane</keyword>
<dbReference type="PANTHER" id="PTHR43081:SF1">
    <property type="entry name" value="ADENYLATE CYCLASE, TERMINAL-DIFFERENTIATION SPECIFIC"/>
    <property type="match status" value="1"/>
</dbReference>
<feature type="transmembrane region" description="Helical" evidence="1">
    <location>
        <begin position="373"/>
        <end position="392"/>
    </location>
</feature>
<evidence type="ECO:0000259" key="2">
    <source>
        <dbReference type="PROSITE" id="PS50125"/>
    </source>
</evidence>
<reference evidence="3 4" key="1">
    <citation type="submission" date="2021-01" db="EMBL/GenBank/DDBJ databases">
        <title>Genome seq and assembly of Devosia sp. G19.</title>
        <authorList>
            <person name="Chhetri G."/>
        </authorList>
    </citation>
    <scope>NUCLEOTIDE SEQUENCE [LARGE SCALE GENOMIC DNA]</scope>
    <source>
        <strain evidence="3 4">G19</strain>
    </source>
</reference>
<dbReference type="RefSeq" id="WP_201654812.1">
    <property type="nucleotide sequence ID" value="NZ_CP068047.1"/>
</dbReference>
<dbReference type="EMBL" id="CP068047">
    <property type="protein sequence ID" value="QQR35355.1"/>
    <property type="molecule type" value="Genomic_DNA"/>
</dbReference>
<proteinExistence type="predicted"/>
<name>A0ABX7BTU0_9HYPH</name>
<dbReference type="InterPro" id="IPR007890">
    <property type="entry name" value="CHASE2"/>
</dbReference>
<organism evidence="3 4">
    <name type="scientific">Devosia oryziradicis</name>
    <dbReference type="NCBI Taxonomy" id="2801335"/>
    <lineage>
        <taxon>Bacteria</taxon>
        <taxon>Pseudomonadati</taxon>
        <taxon>Pseudomonadota</taxon>
        <taxon>Alphaproteobacteria</taxon>
        <taxon>Hyphomicrobiales</taxon>
        <taxon>Devosiaceae</taxon>
        <taxon>Devosia</taxon>
    </lineage>
</organism>
<evidence type="ECO:0000313" key="4">
    <source>
        <dbReference type="Proteomes" id="UP000595460"/>
    </source>
</evidence>
<accession>A0ABX7BTU0</accession>
<dbReference type="PANTHER" id="PTHR43081">
    <property type="entry name" value="ADENYLATE CYCLASE, TERMINAL-DIFFERENTIATION SPECIFIC-RELATED"/>
    <property type="match status" value="1"/>
</dbReference>
<dbReference type="InterPro" id="IPR001054">
    <property type="entry name" value="A/G_cyclase"/>
</dbReference>
<dbReference type="Gene3D" id="3.30.70.1230">
    <property type="entry name" value="Nucleotide cyclase"/>
    <property type="match status" value="1"/>
</dbReference>
<feature type="transmembrane region" description="Helical" evidence="1">
    <location>
        <begin position="344"/>
        <end position="367"/>
    </location>
</feature>
<dbReference type="PROSITE" id="PS50125">
    <property type="entry name" value="GUANYLATE_CYCLASE_2"/>
    <property type="match status" value="1"/>
</dbReference>